<evidence type="ECO:0000256" key="7">
    <source>
        <dbReference type="RuleBase" id="RU000461"/>
    </source>
</evidence>
<dbReference type="Proteomes" id="UP000813463">
    <property type="component" value="Chromosome 2"/>
</dbReference>
<keyword evidence="8" id="KW-0472">Membrane</keyword>
<keyword evidence="3 6" id="KW-0479">Metal-binding</keyword>
<dbReference type="InterPro" id="IPR017972">
    <property type="entry name" value="Cyt_P450_CS"/>
</dbReference>
<dbReference type="AlphaFoldDB" id="A0A9R0JL01"/>
<reference evidence="9" key="1">
    <citation type="journal article" date="2021" name="Nat. Commun.">
        <title>Genomic analyses provide insights into spinach domestication and the genetic basis of agronomic traits.</title>
        <authorList>
            <person name="Cai X."/>
            <person name="Sun X."/>
            <person name="Xu C."/>
            <person name="Sun H."/>
            <person name="Wang X."/>
            <person name="Ge C."/>
            <person name="Zhang Z."/>
            <person name="Wang Q."/>
            <person name="Fei Z."/>
            <person name="Jiao C."/>
            <person name="Wang Q."/>
        </authorList>
    </citation>
    <scope>NUCLEOTIDE SEQUENCE [LARGE SCALE GENOMIC DNA]</scope>
    <source>
        <strain evidence="9">cv. Varoflay</strain>
    </source>
</reference>
<evidence type="ECO:0000256" key="8">
    <source>
        <dbReference type="SAM" id="Phobius"/>
    </source>
</evidence>
<dbReference type="GO" id="GO:0016705">
    <property type="term" value="F:oxidoreductase activity, acting on paired donors, with incorporation or reduction of molecular oxygen"/>
    <property type="evidence" value="ECO:0007669"/>
    <property type="project" value="InterPro"/>
</dbReference>
<keyword evidence="6 7" id="KW-0349">Heme</keyword>
<dbReference type="GO" id="GO:0020037">
    <property type="term" value="F:heme binding"/>
    <property type="evidence" value="ECO:0007669"/>
    <property type="project" value="InterPro"/>
</dbReference>
<dbReference type="CDD" id="cd11064">
    <property type="entry name" value="CYP86A"/>
    <property type="match status" value="1"/>
</dbReference>
<evidence type="ECO:0000256" key="3">
    <source>
        <dbReference type="ARBA" id="ARBA00022723"/>
    </source>
</evidence>
<gene>
    <name evidence="10" type="primary">LOC110778240</name>
</gene>
<dbReference type="Pfam" id="PF00067">
    <property type="entry name" value="p450"/>
    <property type="match status" value="1"/>
</dbReference>
<comment type="cofactor">
    <cofactor evidence="1 6">
        <name>heme</name>
        <dbReference type="ChEBI" id="CHEBI:30413"/>
    </cofactor>
</comment>
<dbReference type="GO" id="GO:0005506">
    <property type="term" value="F:iron ion binding"/>
    <property type="evidence" value="ECO:0007669"/>
    <property type="project" value="InterPro"/>
</dbReference>
<keyword evidence="4 7" id="KW-0560">Oxidoreductase</keyword>
<keyword evidence="8" id="KW-0812">Transmembrane</keyword>
<dbReference type="GeneID" id="110778240"/>
<evidence type="ECO:0000256" key="2">
    <source>
        <dbReference type="ARBA" id="ARBA00010617"/>
    </source>
</evidence>
<evidence type="ECO:0000256" key="6">
    <source>
        <dbReference type="PIRSR" id="PIRSR602401-1"/>
    </source>
</evidence>
<dbReference type="PRINTS" id="PR00463">
    <property type="entry name" value="EP450I"/>
</dbReference>
<dbReference type="InterPro" id="IPR002401">
    <property type="entry name" value="Cyt_P450_E_grp-I"/>
</dbReference>
<evidence type="ECO:0000313" key="10">
    <source>
        <dbReference type="RefSeq" id="XP_021838509.2"/>
    </source>
</evidence>
<sequence length="527" mass="61659">MVVPQQGSTYEYTTLLATSYDLTMEYVVIFIPLFPLLLLCCYFLRRKNRLPTNWPLLGMFPAVLKNVHRIHDYFIEVMENSHSTFFFKGPWFTNMYVLATVDPANVNHVMSKNFGNYPKGSKLKEMLDILGDGVANCDSLVWKYHRKIAQSFFHHPKFHEFLVNNTWDKLESGLIPVLDHASKNSIEVDLQDLFQRFTFDTICIIAMDHDPGSLSIDSPFIPSSKALDDVEEVFFSRHAVPSYVWKFKRWLDIGDENKYRKAWKILDNFIYKFIALKRETLSKEKSSMENEDVNNEVSTDLLTLYIKQDENYEGPIDFQSEKFLRDTILNYFLAGRDTTSATLSWFFYLLFKNPPVASKIKKELENITINRGNFKEVSNKLVYFHSALCETLRLYPPVVFEVKSPVEADILPSGHHVNPDMQIIFNMYAMGRMKSIWGDDCYEFKPERWISEQGKIRHEPSYKFLAFNAGPRTCIGKDMAFTQMKIIVITIIQNYVIEVVDEHRVVPSISMIFRMKYGFKVRIRRSR</sequence>
<dbReference type="RefSeq" id="XP_021838509.2">
    <property type="nucleotide sequence ID" value="XM_021982817.2"/>
</dbReference>
<evidence type="ECO:0000256" key="5">
    <source>
        <dbReference type="ARBA" id="ARBA00023004"/>
    </source>
</evidence>
<feature type="transmembrane region" description="Helical" evidence="8">
    <location>
        <begin position="26"/>
        <end position="44"/>
    </location>
</feature>
<dbReference type="InterPro" id="IPR036396">
    <property type="entry name" value="Cyt_P450_sf"/>
</dbReference>
<proteinExistence type="inferred from homology"/>
<dbReference type="GO" id="GO:0004497">
    <property type="term" value="F:monooxygenase activity"/>
    <property type="evidence" value="ECO:0007669"/>
    <property type="project" value="UniProtKB-KW"/>
</dbReference>
<dbReference type="SUPFAM" id="SSF48264">
    <property type="entry name" value="Cytochrome P450"/>
    <property type="match status" value="1"/>
</dbReference>
<dbReference type="PROSITE" id="PS00086">
    <property type="entry name" value="CYTOCHROME_P450"/>
    <property type="match status" value="1"/>
</dbReference>
<reference evidence="10" key="2">
    <citation type="submission" date="2025-08" db="UniProtKB">
        <authorList>
            <consortium name="RefSeq"/>
        </authorList>
    </citation>
    <scope>IDENTIFICATION</scope>
    <source>
        <tissue evidence="10">Leaf</tissue>
    </source>
</reference>
<dbReference type="GO" id="GO:0006629">
    <property type="term" value="P:lipid metabolic process"/>
    <property type="evidence" value="ECO:0007669"/>
    <property type="project" value="UniProtKB-ARBA"/>
</dbReference>
<dbReference type="KEGG" id="soe:110778240"/>
<keyword evidence="9" id="KW-1185">Reference proteome</keyword>
<accession>A0A9R0JL01</accession>
<organism evidence="9 10">
    <name type="scientific">Spinacia oleracea</name>
    <name type="common">Spinach</name>
    <dbReference type="NCBI Taxonomy" id="3562"/>
    <lineage>
        <taxon>Eukaryota</taxon>
        <taxon>Viridiplantae</taxon>
        <taxon>Streptophyta</taxon>
        <taxon>Embryophyta</taxon>
        <taxon>Tracheophyta</taxon>
        <taxon>Spermatophyta</taxon>
        <taxon>Magnoliopsida</taxon>
        <taxon>eudicotyledons</taxon>
        <taxon>Gunneridae</taxon>
        <taxon>Pentapetalae</taxon>
        <taxon>Caryophyllales</taxon>
        <taxon>Chenopodiaceae</taxon>
        <taxon>Chenopodioideae</taxon>
        <taxon>Anserineae</taxon>
        <taxon>Spinacia</taxon>
    </lineage>
</organism>
<protein>
    <submittedName>
        <fullName evidence="10">Alkane hydroxylase MAH1</fullName>
    </submittedName>
</protein>
<evidence type="ECO:0000313" key="9">
    <source>
        <dbReference type="Proteomes" id="UP000813463"/>
    </source>
</evidence>
<evidence type="ECO:0000256" key="1">
    <source>
        <dbReference type="ARBA" id="ARBA00001971"/>
    </source>
</evidence>
<dbReference type="InterPro" id="IPR001128">
    <property type="entry name" value="Cyt_P450"/>
</dbReference>
<dbReference type="PANTHER" id="PTHR24296">
    <property type="entry name" value="CYTOCHROME P450"/>
    <property type="match status" value="1"/>
</dbReference>
<keyword evidence="7" id="KW-0503">Monooxygenase</keyword>
<comment type="similarity">
    <text evidence="2 7">Belongs to the cytochrome P450 family.</text>
</comment>
<keyword evidence="5 6" id="KW-0408">Iron</keyword>
<dbReference type="PRINTS" id="PR00385">
    <property type="entry name" value="P450"/>
</dbReference>
<evidence type="ECO:0000256" key="4">
    <source>
        <dbReference type="ARBA" id="ARBA00023002"/>
    </source>
</evidence>
<dbReference type="Gene3D" id="1.10.630.10">
    <property type="entry name" value="Cytochrome P450"/>
    <property type="match status" value="1"/>
</dbReference>
<feature type="binding site" description="axial binding residue" evidence="6">
    <location>
        <position position="474"/>
    </location>
    <ligand>
        <name>heme</name>
        <dbReference type="ChEBI" id="CHEBI:30413"/>
    </ligand>
    <ligandPart>
        <name>Fe</name>
        <dbReference type="ChEBI" id="CHEBI:18248"/>
    </ligandPart>
</feature>
<keyword evidence="8" id="KW-1133">Transmembrane helix</keyword>
<name>A0A9R0JL01_SPIOL</name>